<evidence type="ECO:0000256" key="2">
    <source>
        <dbReference type="ARBA" id="ARBA00007006"/>
    </source>
</evidence>
<feature type="transmembrane region" description="Helical" evidence="12">
    <location>
        <begin position="157"/>
        <end position="176"/>
    </location>
</feature>
<keyword evidence="5 12" id="KW-1003">Cell membrane</keyword>
<comment type="function">
    <text evidence="12">Na(+)/H(+) antiporter that extrudes sodium in exchange for external protons.</text>
</comment>
<dbReference type="PROSITE" id="PS51352">
    <property type="entry name" value="THIOREDOXIN_2"/>
    <property type="match status" value="1"/>
</dbReference>
<dbReference type="HAMAP" id="MF_01844">
    <property type="entry name" value="NhaA"/>
    <property type="match status" value="1"/>
</dbReference>
<evidence type="ECO:0000256" key="10">
    <source>
        <dbReference type="ARBA" id="ARBA00023136"/>
    </source>
</evidence>
<feature type="transmembrane region" description="Helical" evidence="12">
    <location>
        <begin position="182"/>
        <end position="199"/>
    </location>
</feature>
<feature type="transmembrane region" description="Helical" evidence="12">
    <location>
        <begin position="20"/>
        <end position="42"/>
    </location>
</feature>
<dbReference type="Gene3D" id="3.40.30.10">
    <property type="entry name" value="Glutaredoxin"/>
    <property type="match status" value="1"/>
</dbReference>
<evidence type="ECO:0000313" key="15">
    <source>
        <dbReference type="Proteomes" id="UP000035540"/>
    </source>
</evidence>
<comment type="similarity">
    <text evidence="2">In the N-terminal section; belongs to the NhaA Na(+)/H(+) (TC 2.A.33) antiporter family.</text>
</comment>
<feature type="transmembrane region" description="Helical" evidence="12">
    <location>
        <begin position="62"/>
        <end position="80"/>
    </location>
</feature>
<dbReference type="GO" id="GO:0005886">
    <property type="term" value="C:plasma membrane"/>
    <property type="evidence" value="ECO:0007669"/>
    <property type="project" value="UniProtKB-SubCell"/>
</dbReference>
<organism evidence="14 15">
    <name type="scientific">Corynebacterium testudinoris</name>
    <dbReference type="NCBI Taxonomy" id="136857"/>
    <lineage>
        <taxon>Bacteria</taxon>
        <taxon>Bacillati</taxon>
        <taxon>Actinomycetota</taxon>
        <taxon>Actinomycetes</taxon>
        <taxon>Mycobacteriales</taxon>
        <taxon>Corynebacteriaceae</taxon>
        <taxon>Corynebacterium</taxon>
    </lineage>
</organism>
<keyword evidence="11 12" id="KW-0739">Sodium transport</keyword>
<keyword evidence="10 12" id="KW-0472">Membrane</keyword>
<dbReference type="InterPro" id="IPR036249">
    <property type="entry name" value="Thioredoxin-like_sf"/>
</dbReference>
<dbReference type="AlphaFoldDB" id="A0A0G3HAJ4"/>
<dbReference type="InterPro" id="IPR023171">
    <property type="entry name" value="Na/H_antiporter_dom_sf"/>
</dbReference>
<protein>
    <recommendedName>
        <fullName evidence="12">Na(+)/H(+) antiporter NhaA</fullName>
    </recommendedName>
    <alternativeName>
        <fullName evidence="12">Sodium/proton antiporter NhaA</fullName>
    </alternativeName>
</protein>
<comment type="catalytic activity">
    <reaction evidence="12">
        <text>Na(+)(in) + 2 H(+)(out) = Na(+)(out) + 2 H(+)(in)</text>
        <dbReference type="Rhea" id="RHEA:29251"/>
        <dbReference type="ChEBI" id="CHEBI:15378"/>
        <dbReference type="ChEBI" id="CHEBI:29101"/>
    </reaction>
</comment>
<feature type="transmembrane region" description="Helical" evidence="12">
    <location>
        <begin position="390"/>
        <end position="412"/>
    </location>
</feature>
<keyword evidence="8 12" id="KW-0915">Sodium</keyword>
<dbReference type="STRING" id="136857.CTEST_03420"/>
<evidence type="ECO:0000256" key="9">
    <source>
        <dbReference type="ARBA" id="ARBA00023065"/>
    </source>
</evidence>
<comment type="subcellular location">
    <subcellularLocation>
        <location evidence="1">Cell inner membrane</location>
        <topology evidence="1">Multi-pass membrane protein</topology>
    </subcellularLocation>
    <subcellularLocation>
        <location evidence="12">Cell membrane</location>
        <topology evidence="12">Multi-pass membrane protein</topology>
    </subcellularLocation>
</comment>
<dbReference type="NCBIfam" id="TIGR00773">
    <property type="entry name" value="NhaA"/>
    <property type="match status" value="1"/>
</dbReference>
<dbReference type="Gene3D" id="1.20.1530.10">
    <property type="entry name" value="Na+/H+ antiporter like domain"/>
    <property type="match status" value="1"/>
</dbReference>
<evidence type="ECO:0000256" key="8">
    <source>
        <dbReference type="ARBA" id="ARBA00023053"/>
    </source>
</evidence>
<gene>
    <name evidence="12 14" type="primary">nhaA</name>
    <name evidence="14" type="ORF">CTEST_03420</name>
</gene>
<dbReference type="InterPro" id="IPR004670">
    <property type="entry name" value="NhaA"/>
</dbReference>
<name>A0A0G3HAJ4_9CORY</name>
<dbReference type="EMBL" id="CP011545">
    <property type="protein sequence ID" value="AKK08137.1"/>
    <property type="molecule type" value="Genomic_DNA"/>
</dbReference>
<feature type="transmembrane region" description="Helical" evidence="12">
    <location>
        <begin position="101"/>
        <end position="119"/>
    </location>
</feature>
<sequence length="611" mass="65998">MQLPSLGIVQRLRTESGSALLLVAVTIVALVWANSPWSPFYTELWETHMGISLGEFSLDLSLHHWVNDGLMVIFFFVVGLEVRQELAVGSLRDRRKALVPLIAGTFGVAIPAVIYLVVAGRENPAGWGAVVGTDTAFLLGALALVGPRMSNQLRVFLLTLTVVDDFLAVSIIGIFYTDDVKLMPLAVALLCLVALYLLGRTGQWRSAPYVAVVVVLWLATIESGIHPSLAGMVAGLLVPAYATHRGTVESAGELFRDYWQSPDAGVARNASLGLSRSISVNERLHIALRGTSSMVIVPIFALANAGVNLGGDTLSTAMTSPITWGIVAGLVLGKLIGISLGTWVAIRMGLGTLPDGVGPGSVMGGAALSGIGFTVSLLVIGLAFTDPVQVDSATVGVLLSMVLAWALGWAIFKFARVKLGETSADLPVTLTPPIDQERDHTYGAPSRFTVVEYMDYECPFCASTTGMGMDLLDHFGDRVQFVVRHLPIEDRHSHAYRAACVAEAASRQGKFWKMHRLLFENQNDLNDEKYQSFAEDLGLDMEQFWADVDCEDVAEHVRSDEVSAFESGARGTPTFFLNGSRHLGSHDARTIIAAMEEQMALEQETPSRRRS</sequence>
<evidence type="ECO:0000256" key="12">
    <source>
        <dbReference type="HAMAP-Rule" id="MF_01844"/>
    </source>
</evidence>
<evidence type="ECO:0000256" key="6">
    <source>
        <dbReference type="ARBA" id="ARBA00022692"/>
    </source>
</evidence>
<feature type="domain" description="Thioredoxin" evidence="13">
    <location>
        <begin position="417"/>
        <end position="600"/>
    </location>
</feature>
<dbReference type="PANTHER" id="PTHR30341:SF0">
    <property type="entry name" value="NA(+)_H(+) ANTIPORTER NHAA"/>
    <property type="match status" value="1"/>
</dbReference>
<evidence type="ECO:0000256" key="1">
    <source>
        <dbReference type="ARBA" id="ARBA00004429"/>
    </source>
</evidence>
<dbReference type="InterPro" id="IPR012336">
    <property type="entry name" value="Thioredoxin-like_fold"/>
</dbReference>
<comment type="similarity">
    <text evidence="12">Belongs to the NhaA Na(+)/H(+) (TC 2.A.33) antiporter family.</text>
</comment>
<evidence type="ECO:0000256" key="5">
    <source>
        <dbReference type="ARBA" id="ARBA00022475"/>
    </source>
</evidence>
<keyword evidence="6 12" id="KW-0812">Transmembrane</keyword>
<feature type="transmembrane region" description="Helical" evidence="12">
    <location>
        <begin position="286"/>
        <end position="306"/>
    </location>
</feature>
<dbReference type="PATRIC" id="fig|136857.5.peg.676"/>
<dbReference type="GO" id="GO:0006885">
    <property type="term" value="P:regulation of pH"/>
    <property type="evidence" value="ECO:0007669"/>
    <property type="project" value="UniProtKB-UniRule"/>
</dbReference>
<evidence type="ECO:0000259" key="13">
    <source>
        <dbReference type="PROSITE" id="PS51352"/>
    </source>
</evidence>
<dbReference type="Pfam" id="PF06965">
    <property type="entry name" value="Na_H_antiport_1"/>
    <property type="match status" value="1"/>
</dbReference>
<dbReference type="SUPFAM" id="SSF52833">
    <property type="entry name" value="Thioredoxin-like"/>
    <property type="match status" value="1"/>
</dbReference>
<dbReference type="OrthoDB" id="117402at2"/>
<accession>A0A0G3HAJ4</accession>
<keyword evidence="9 12" id="KW-0406">Ion transport</keyword>
<proteinExistence type="inferred from homology"/>
<keyword evidence="7 12" id="KW-1133">Transmembrane helix</keyword>
<keyword evidence="3 12" id="KW-0813">Transport</keyword>
<reference evidence="15" key="2">
    <citation type="submission" date="2015-05" db="EMBL/GenBank/DDBJ databases">
        <title>Complete genome sequence of Corynebacterium testudinoris DSM 44614, recovered from necrotic lesions in the mouth of a tortoise.</title>
        <authorList>
            <person name="Ruckert C."/>
            <person name="Albersmeier A."/>
            <person name="Winkler A."/>
            <person name="Tauch A."/>
        </authorList>
    </citation>
    <scope>NUCLEOTIDE SEQUENCE [LARGE SCALE GENOMIC DNA]</scope>
    <source>
        <strain evidence="15">DSM 44614</strain>
    </source>
</reference>
<feature type="transmembrane region" description="Helical" evidence="12">
    <location>
        <begin position="326"/>
        <end position="350"/>
    </location>
</feature>
<keyword evidence="15" id="KW-1185">Reference proteome</keyword>
<dbReference type="Proteomes" id="UP000035540">
    <property type="component" value="Chromosome"/>
</dbReference>
<evidence type="ECO:0000256" key="7">
    <source>
        <dbReference type="ARBA" id="ARBA00022989"/>
    </source>
</evidence>
<dbReference type="GO" id="GO:0015385">
    <property type="term" value="F:sodium:proton antiporter activity"/>
    <property type="evidence" value="ECO:0007669"/>
    <property type="project" value="UniProtKB-UniRule"/>
</dbReference>
<reference evidence="14 15" key="1">
    <citation type="journal article" date="2015" name="Genome Announc.">
        <title>Complete Genome Sequence of the Type Strain Corynebacterium testudinoris DSM 44614, Recovered from Necrotic Lesions in the Mouth of a Tortoise.</title>
        <authorList>
            <person name="Ruckert C."/>
            <person name="Kriete M."/>
            <person name="Jaenicke S."/>
            <person name="Winkler A."/>
            <person name="Tauch A."/>
        </authorList>
    </citation>
    <scope>NUCLEOTIDE SEQUENCE [LARGE SCALE GENOMIC DNA]</scope>
    <source>
        <strain evidence="14 15">DSM 44614</strain>
    </source>
</reference>
<dbReference type="KEGG" id="cted:CTEST_03420"/>
<feature type="transmembrane region" description="Helical" evidence="12">
    <location>
        <begin position="362"/>
        <end position="384"/>
    </location>
</feature>
<evidence type="ECO:0000313" key="14">
    <source>
        <dbReference type="EMBL" id="AKK08137.1"/>
    </source>
</evidence>
<keyword evidence="4 12" id="KW-0050">Antiport</keyword>
<feature type="transmembrane region" description="Helical" evidence="12">
    <location>
        <begin position="125"/>
        <end position="145"/>
    </location>
</feature>
<dbReference type="PANTHER" id="PTHR30341">
    <property type="entry name" value="SODIUM ION/PROTON ANTIPORTER NHAA-RELATED"/>
    <property type="match status" value="1"/>
</dbReference>
<dbReference type="Pfam" id="PF13462">
    <property type="entry name" value="Thioredoxin_4"/>
    <property type="match status" value="1"/>
</dbReference>
<dbReference type="RefSeq" id="WP_047252545.1">
    <property type="nucleotide sequence ID" value="NZ_CP011545.1"/>
</dbReference>
<dbReference type="InterPro" id="IPR013766">
    <property type="entry name" value="Thioredoxin_domain"/>
</dbReference>
<evidence type="ECO:0000256" key="11">
    <source>
        <dbReference type="ARBA" id="ARBA00023201"/>
    </source>
</evidence>
<evidence type="ECO:0000256" key="4">
    <source>
        <dbReference type="ARBA" id="ARBA00022449"/>
    </source>
</evidence>
<evidence type="ECO:0000256" key="3">
    <source>
        <dbReference type="ARBA" id="ARBA00022448"/>
    </source>
</evidence>